<feature type="signal peptide" evidence="1">
    <location>
        <begin position="1"/>
        <end position="20"/>
    </location>
</feature>
<proteinExistence type="predicted"/>
<accession>A0A1R4H3Z4</accession>
<feature type="chain" id="PRO_5013204228" description="Lipoprotein" evidence="1">
    <location>
        <begin position="21"/>
        <end position="114"/>
    </location>
</feature>
<dbReference type="RefSeq" id="WP_087142757.1">
    <property type="nucleotide sequence ID" value="NZ_FUKI01000079.1"/>
</dbReference>
<keyword evidence="1" id="KW-0732">Signal</keyword>
<evidence type="ECO:0000256" key="1">
    <source>
        <dbReference type="SAM" id="SignalP"/>
    </source>
</evidence>
<dbReference type="EMBL" id="FUKI01000079">
    <property type="protein sequence ID" value="SJM90972.1"/>
    <property type="molecule type" value="Genomic_DNA"/>
</dbReference>
<dbReference type="OrthoDB" id="8562383at2"/>
<evidence type="ECO:0008006" key="4">
    <source>
        <dbReference type="Google" id="ProtNLM"/>
    </source>
</evidence>
<reference evidence="3" key="1">
    <citation type="submission" date="2017-02" db="EMBL/GenBank/DDBJ databases">
        <authorList>
            <person name="Daims H."/>
        </authorList>
    </citation>
    <scope>NUCLEOTIDE SEQUENCE [LARGE SCALE GENOMIC DNA]</scope>
</reference>
<keyword evidence="3" id="KW-1185">Reference proteome</keyword>
<dbReference type="PROSITE" id="PS51257">
    <property type="entry name" value="PROKAR_LIPOPROTEIN"/>
    <property type="match status" value="1"/>
</dbReference>
<name>A0A1R4H3Z4_9GAMM</name>
<evidence type="ECO:0000313" key="2">
    <source>
        <dbReference type="EMBL" id="SJM90972.1"/>
    </source>
</evidence>
<evidence type="ECO:0000313" key="3">
    <source>
        <dbReference type="Proteomes" id="UP000195667"/>
    </source>
</evidence>
<sequence>MKTKLLITLLLTAGLLTACAEMNPHPMDMSQAVLNAETKADHEALAKHYDEAADEMQLKVDEHKKLLSQYESKAYLYGRQAQDLKTHCYSLINSYEKAVEANRKMAEMHRGMAQ</sequence>
<dbReference type="AlphaFoldDB" id="A0A1R4H3Z4"/>
<dbReference type="Proteomes" id="UP000195667">
    <property type="component" value="Unassembled WGS sequence"/>
</dbReference>
<gene>
    <name evidence="2" type="ORF">CRENPOLYSF1_170028</name>
</gene>
<protein>
    <recommendedName>
        <fullName evidence="4">Lipoprotein</fullName>
    </recommendedName>
</protein>
<organism evidence="2 3">
    <name type="scientific">Crenothrix polyspora</name>
    <dbReference type="NCBI Taxonomy" id="360316"/>
    <lineage>
        <taxon>Bacteria</taxon>
        <taxon>Pseudomonadati</taxon>
        <taxon>Pseudomonadota</taxon>
        <taxon>Gammaproteobacteria</taxon>
        <taxon>Methylococcales</taxon>
        <taxon>Crenotrichaceae</taxon>
        <taxon>Crenothrix</taxon>
    </lineage>
</organism>